<dbReference type="Gene3D" id="3.40.50.720">
    <property type="entry name" value="NAD(P)-binding Rossmann-like Domain"/>
    <property type="match status" value="1"/>
</dbReference>
<evidence type="ECO:0000313" key="2">
    <source>
        <dbReference type="EMBL" id="TFI58563.1"/>
    </source>
</evidence>
<dbReference type="OrthoDB" id="9813657at2"/>
<dbReference type="RefSeq" id="WP_135085931.1">
    <property type="nucleotide sequence ID" value="NZ_SPDV01000014.1"/>
</dbReference>
<dbReference type="InterPro" id="IPR036291">
    <property type="entry name" value="NAD(P)-bd_dom_sf"/>
</dbReference>
<dbReference type="Gene3D" id="3.30.360.10">
    <property type="entry name" value="Dihydrodipicolinate Reductase, domain 2"/>
    <property type="match status" value="1"/>
</dbReference>
<comment type="caution">
    <text evidence="2">The sequence shown here is derived from an EMBL/GenBank/DDBJ whole genome shotgun (WGS) entry which is preliminary data.</text>
</comment>
<sequence length="311" mass="33441">MDRIRIAIVGYGKIAQDQHVPSIAANHRFELVATVSRSSGAPGGIPCFGSVEDLLASGPKVDAVAICTPPSVRYEIARVCLEAGLHSLLEKPPGVTLGECEELVRIAGERRVSLFTTWHAQYNPAVEAAAERLKGERIDTMRIVWREDVRKWHPGQQWIWAPGGFGVFDPGINALSIASRIFPGALIVRGAELLFPSNRETPIAARLAMVSPAATGAIEAEFDWRHSGGEAWDIEVRTAAGETLTLSEGGSRLAVNGEQVAAPGHGEYPGIYAHFAELVDGGTSHVDLAPLRISADAFLLGKRVQVEPFED</sequence>
<dbReference type="PANTHER" id="PTHR43377:SF1">
    <property type="entry name" value="BILIVERDIN REDUCTASE A"/>
    <property type="match status" value="1"/>
</dbReference>
<dbReference type="SUPFAM" id="SSF51735">
    <property type="entry name" value="NAD(P)-binding Rossmann-fold domains"/>
    <property type="match status" value="1"/>
</dbReference>
<accession>A0A4Y8ZRD8</accession>
<dbReference type="Pfam" id="PF01408">
    <property type="entry name" value="GFO_IDH_MocA"/>
    <property type="match status" value="1"/>
</dbReference>
<evidence type="ECO:0000259" key="1">
    <source>
        <dbReference type="Pfam" id="PF01408"/>
    </source>
</evidence>
<feature type="domain" description="Gfo/Idh/MocA-like oxidoreductase N-terminal" evidence="1">
    <location>
        <begin position="4"/>
        <end position="114"/>
    </location>
</feature>
<protein>
    <submittedName>
        <fullName evidence="2">Gfo/Idh/MocA family oxidoreductase</fullName>
    </submittedName>
</protein>
<evidence type="ECO:0000313" key="3">
    <source>
        <dbReference type="Proteomes" id="UP000298213"/>
    </source>
</evidence>
<dbReference type="PANTHER" id="PTHR43377">
    <property type="entry name" value="BILIVERDIN REDUCTASE A"/>
    <property type="match status" value="1"/>
</dbReference>
<dbReference type="GO" id="GO:0000166">
    <property type="term" value="F:nucleotide binding"/>
    <property type="evidence" value="ECO:0007669"/>
    <property type="project" value="InterPro"/>
</dbReference>
<dbReference type="Proteomes" id="UP000298213">
    <property type="component" value="Unassembled WGS sequence"/>
</dbReference>
<dbReference type="InterPro" id="IPR000683">
    <property type="entry name" value="Gfo/Idh/MocA-like_OxRdtase_N"/>
</dbReference>
<name>A0A4Y8ZRD8_9SPHN</name>
<gene>
    <name evidence="2" type="ORF">E2493_09060</name>
</gene>
<dbReference type="InterPro" id="IPR051450">
    <property type="entry name" value="Gfo/Idh/MocA_Oxidoreductases"/>
</dbReference>
<organism evidence="2 3">
    <name type="scientific">Sphingomonas parva</name>
    <dbReference type="NCBI Taxonomy" id="2555898"/>
    <lineage>
        <taxon>Bacteria</taxon>
        <taxon>Pseudomonadati</taxon>
        <taxon>Pseudomonadota</taxon>
        <taxon>Alphaproteobacteria</taxon>
        <taxon>Sphingomonadales</taxon>
        <taxon>Sphingomonadaceae</taxon>
        <taxon>Sphingomonas</taxon>
    </lineage>
</organism>
<keyword evidence="3" id="KW-1185">Reference proteome</keyword>
<reference evidence="2 3" key="1">
    <citation type="submission" date="2019-03" db="EMBL/GenBank/DDBJ databases">
        <title>Genome sequence of Sphingomonas sp. 17J27-24.</title>
        <authorList>
            <person name="Kim M."/>
            <person name="Maeng S."/>
            <person name="Sathiyaraj S."/>
        </authorList>
    </citation>
    <scope>NUCLEOTIDE SEQUENCE [LARGE SCALE GENOMIC DNA]</scope>
    <source>
        <strain evidence="2 3">17J27-24</strain>
    </source>
</reference>
<dbReference type="EMBL" id="SPDV01000014">
    <property type="protein sequence ID" value="TFI58563.1"/>
    <property type="molecule type" value="Genomic_DNA"/>
</dbReference>
<proteinExistence type="predicted"/>
<dbReference type="AlphaFoldDB" id="A0A4Y8ZRD8"/>